<dbReference type="InterPro" id="IPR045090">
    <property type="entry name" value="Pept_M3A_M3B"/>
</dbReference>
<dbReference type="InterPro" id="IPR001567">
    <property type="entry name" value="Pept_M3A_M3B_dom"/>
</dbReference>
<accession>A0ABW2KWE3</accession>
<keyword evidence="3 7" id="KW-0479">Metal-binding</keyword>
<keyword evidence="11" id="KW-1185">Reference proteome</keyword>
<organism evidence="10 11">
    <name type="scientific">Rhodocista pekingensis</name>
    <dbReference type="NCBI Taxonomy" id="201185"/>
    <lineage>
        <taxon>Bacteria</taxon>
        <taxon>Pseudomonadati</taxon>
        <taxon>Pseudomonadota</taxon>
        <taxon>Alphaproteobacteria</taxon>
        <taxon>Rhodospirillales</taxon>
        <taxon>Azospirillaceae</taxon>
        <taxon>Rhodocista</taxon>
    </lineage>
</organism>
<dbReference type="PANTHER" id="PTHR43660">
    <property type="entry name" value="DIPEPTIDYL CARBOXYPEPTIDASE"/>
    <property type="match status" value="1"/>
</dbReference>
<keyword evidence="8" id="KW-0732">Signal</keyword>
<dbReference type="EMBL" id="JBHTCM010000010">
    <property type="protein sequence ID" value="MFC7333650.1"/>
    <property type="molecule type" value="Genomic_DNA"/>
</dbReference>
<dbReference type="SUPFAM" id="SSF55486">
    <property type="entry name" value="Metalloproteases ('zincins'), catalytic domain"/>
    <property type="match status" value="1"/>
</dbReference>
<gene>
    <name evidence="10" type="ORF">ACFQPS_10790</name>
</gene>
<reference evidence="11" key="1">
    <citation type="journal article" date="2019" name="Int. J. Syst. Evol. Microbiol.">
        <title>The Global Catalogue of Microorganisms (GCM) 10K type strain sequencing project: providing services to taxonomists for standard genome sequencing and annotation.</title>
        <authorList>
            <consortium name="The Broad Institute Genomics Platform"/>
            <consortium name="The Broad Institute Genome Sequencing Center for Infectious Disease"/>
            <person name="Wu L."/>
            <person name="Ma J."/>
        </authorList>
    </citation>
    <scope>NUCLEOTIDE SEQUENCE [LARGE SCALE GENOMIC DNA]</scope>
    <source>
        <strain evidence="11">CGMCC 1.16275</strain>
    </source>
</reference>
<dbReference type="Gene3D" id="1.20.1050.40">
    <property type="entry name" value="Endopeptidase. Chain P, domain 1"/>
    <property type="match status" value="1"/>
</dbReference>
<evidence type="ECO:0000256" key="1">
    <source>
        <dbReference type="ARBA" id="ARBA00006040"/>
    </source>
</evidence>
<comment type="cofactor">
    <cofactor evidence="7">
        <name>Zn(2+)</name>
        <dbReference type="ChEBI" id="CHEBI:29105"/>
    </cofactor>
    <text evidence="7">Binds 1 zinc ion.</text>
</comment>
<keyword evidence="6 7" id="KW-0482">Metalloprotease</keyword>
<proteinExistence type="inferred from homology"/>
<keyword evidence="2 7" id="KW-0645">Protease</keyword>
<dbReference type="InterPro" id="IPR024079">
    <property type="entry name" value="MetalloPept_cat_dom_sf"/>
</dbReference>
<sequence>MRKALVNGISVVALMAAFGGAGAMVLAAAPAAAATQTKGTEKAGTNPFFTEWKTPFGIPPFDKIKPEHFTPAFERGMEQHKAEIKAIADNPEKPTFANTIEAMERSGVLLTDVANVFFNLSSSNTNDELEKIQLELAPVLANHNSEISLNPKLFARIDAIYQERDALNLTAEQKRLVERIHLNFVRAGAQLPEEKKQRLAAITQKLATLSTQFSQNVLADEKSFKLELDGERDLAGLPEFVRQAAAQAAADRGMPGKYVVTLSRSSIEPFLTFSDRRDLREKAFKAWISRGDNGDEHDNKGLIKEIVQLRIERANLMGYPTFADYKLADTMAKTPAAAEELLLKVWEPAKARAAQERDMLQEMARQEGQNIEIQPWDWRYYAEKVRKAKFDLDESEVKPYFQLDKMIEAMFYTANQLFGVTFTELKDVPLYSPDVRAFEVKDKAGKHVAVFLADNFARPSKRSGAWMSSYRDQEKLRGDIRPIVVNNNNFNKGAPGAPVLLSFDDANTLFHEFGHGLHGMLSEVTYPYLSGTSVLRDFVEFPSQVLEHWVEQPEILQKFAVHYQTGKPIPKELLDKILAARNFNQGFATVEYLASALVDLEFHALKDAKDLDVSRFEADTLKKLGMPKEIVMRHRSPAFSHVFSGDGYSAGYYSYMWAEVLDADGFDAFKEKGNIFDPELSKKLYDNVFSAGGTKEPMDAYINFRGREPKVDALLRNRGLTPPEPNAGVN</sequence>
<dbReference type="Gene3D" id="1.10.1370.10">
    <property type="entry name" value="Neurolysin, domain 3"/>
    <property type="match status" value="1"/>
</dbReference>
<evidence type="ECO:0000256" key="3">
    <source>
        <dbReference type="ARBA" id="ARBA00022723"/>
    </source>
</evidence>
<dbReference type="Proteomes" id="UP001596456">
    <property type="component" value="Unassembled WGS sequence"/>
</dbReference>
<dbReference type="InterPro" id="IPR024080">
    <property type="entry name" value="Neurolysin/TOP_N"/>
</dbReference>
<evidence type="ECO:0000256" key="8">
    <source>
        <dbReference type="SAM" id="SignalP"/>
    </source>
</evidence>
<evidence type="ECO:0000256" key="4">
    <source>
        <dbReference type="ARBA" id="ARBA00022801"/>
    </source>
</evidence>
<feature type="chain" id="PRO_5045418313" evidence="8">
    <location>
        <begin position="24"/>
        <end position="730"/>
    </location>
</feature>
<dbReference type="Gene3D" id="3.40.390.10">
    <property type="entry name" value="Collagenase (Catalytic Domain)"/>
    <property type="match status" value="1"/>
</dbReference>
<evidence type="ECO:0000256" key="7">
    <source>
        <dbReference type="RuleBase" id="RU003435"/>
    </source>
</evidence>
<comment type="similarity">
    <text evidence="1 7">Belongs to the peptidase M3 family.</text>
</comment>
<feature type="domain" description="Peptidase M3A/M3B catalytic" evidence="9">
    <location>
        <begin position="271"/>
        <end position="719"/>
    </location>
</feature>
<evidence type="ECO:0000259" key="9">
    <source>
        <dbReference type="Pfam" id="PF01432"/>
    </source>
</evidence>
<keyword evidence="5 7" id="KW-0862">Zinc</keyword>
<name>A0ABW2KWE3_9PROT</name>
<dbReference type="InterPro" id="IPR024077">
    <property type="entry name" value="Neurolysin/TOP_dom2"/>
</dbReference>
<evidence type="ECO:0000256" key="5">
    <source>
        <dbReference type="ARBA" id="ARBA00022833"/>
    </source>
</evidence>
<evidence type="ECO:0000313" key="11">
    <source>
        <dbReference type="Proteomes" id="UP001596456"/>
    </source>
</evidence>
<evidence type="ECO:0000256" key="2">
    <source>
        <dbReference type="ARBA" id="ARBA00022670"/>
    </source>
</evidence>
<dbReference type="Pfam" id="PF01432">
    <property type="entry name" value="Peptidase_M3"/>
    <property type="match status" value="1"/>
</dbReference>
<dbReference type="PANTHER" id="PTHR43660:SF1">
    <property type="entry name" value="DIPEPTIDYL CARBOXYPEPTIDASE"/>
    <property type="match status" value="1"/>
</dbReference>
<keyword evidence="4 7" id="KW-0378">Hydrolase</keyword>
<dbReference type="RefSeq" id="WP_377358862.1">
    <property type="nucleotide sequence ID" value="NZ_JBHTCM010000010.1"/>
</dbReference>
<protein>
    <submittedName>
        <fullName evidence="10">M3 family metallopeptidase</fullName>
    </submittedName>
</protein>
<comment type="caution">
    <text evidence="10">The sequence shown here is derived from an EMBL/GenBank/DDBJ whole genome shotgun (WGS) entry which is preliminary data.</text>
</comment>
<dbReference type="CDD" id="cd06456">
    <property type="entry name" value="M3A_DCP"/>
    <property type="match status" value="1"/>
</dbReference>
<evidence type="ECO:0000256" key="6">
    <source>
        <dbReference type="ARBA" id="ARBA00023049"/>
    </source>
</evidence>
<evidence type="ECO:0000313" key="10">
    <source>
        <dbReference type="EMBL" id="MFC7333650.1"/>
    </source>
</evidence>
<feature type="signal peptide" evidence="8">
    <location>
        <begin position="1"/>
        <end position="23"/>
    </location>
</feature>
<dbReference type="InterPro" id="IPR034005">
    <property type="entry name" value="M3A_DCP"/>
</dbReference>